<protein>
    <submittedName>
        <fullName evidence="1">Uncharacterized protein</fullName>
    </submittedName>
</protein>
<organism evidence="1 2">
    <name type="scientific">Eragrostis curvula</name>
    <name type="common">weeping love grass</name>
    <dbReference type="NCBI Taxonomy" id="38414"/>
    <lineage>
        <taxon>Eukaryota</taxon>
        <taxon>Viridiplantae</taxon>
        <taxon>Streptophyta</taxon>
        <taxon>Embryophyta</taxon>
        <taxon>Tracheophyta</taxon>
        <taxon>Spermatophyta</taxon>
        <taxon>Magnoliopsida</taxon>
        <taxon>Liliopsida</taxon>
        <taxon>Poales</taxon>
        <taxon>Poaceae</taxon>
        <taxon>PACMAD clade</taxon>
        <taxon>Chloridoideae</taxon>
        <taxon>Eragrostideae</taxon>
        <taxon>Eragrostidinae</taxon>
        <taxon>Eragrostis</taxon>
    </lineage>
</organism>
<keyword evidence="2" id="KW-1185">Reference proteome</keyword>
<dbReference type="Gramene" id="TVT98273">
    <property type="protein sequence ID" value="TVT98273"/>
    <property type="gene ID" value="EJB05_56440"/>
</dbReference>
<evidence type="ECO:0000313" key="2">
    <source>
        <dbReference type="Proteomes" id="UP000324897"/>
    </source>
</evidence>
<reference evidence="1 2" key="1">
    <citation type="journal article" date="2019" name="Sci. Rep.">
        <title>A high-quality genome of Eragrostis curvula grass provides insights into Poaceae evolution and supports new strategies to enhance forage quality.</title>
        <authorList>
            <person name="Carballo J."/>
            <person name="Santos B.A.C.M."/>
            <person name="Zappacosta D."/>
            <person name="Garbus I."/>
            <person name="Selva J.P."/>
            <person name="Gallo C.A."/>
            <person name="Diaz A."/>
            <person name="Albertini E."/>
            <person name="Caccamo M."/>
            <person name="Echenique V."/>
        </authorList>
    </citation>
    <scope>NUCLEOTIDE SEQUENCE [LARGE SCALE GENOMIC DNA]</scope>
    <source>
        <strain evidence="2">cv. Victoria</strain>
        <tissue evidence="1">Leaf</tissue>
    </source>
</reference>
<sequence length="64" mass="7031">MAPVAPSSATASTGQASAQYMVLRLCADLCWYPFVEGRLSFSREYAWVTYFSGVAPSMCLVEKQ</sequence>
<accession>A0A5J9SHE2</accession>
<proteinExistence type="predicted"/>
<dbReference type="Proteomes" id="UP000324897">
    <property type="component" value="Unassembled WGS sequence"/>
</dbReference>
<feature type="non-terminal residue" evidence="1">
    <location>
        <position position="1"/>
    </location>
</feature>
<comment type="caution">
    <text evidence="1">The sequence shown here is derived from an EMBL/GenBank/DDBJ whole genome shotgun (WGS) entry which is preliminary data.</text>
</comment>
<evidence type="ECO:0000313" key="1">
    <source>
        <dbReference type="EMBL" id="TVT98273.1"/>
    </source>
</evidence>
<dbReference type="EMBL" id="RWGY01000884">
    <property type="protein sequence ID" value="TVT98273.1"/>
    <property type="molecule type" value="Genomic_DNA"/>
</dbReference>
<name>A0A5J9SHE2_9POAL</name>
<dbReference type="OrthoDB" id="1922339at2759"/>
<dbReference type="AlphaFoldDB" id="A0A5J9SHE2"/>
<gene>
    <name evidence="1" type="ORF">EJB05_56440</name>
</gene>